<accession>A0A0N9HQB0</accession>
<feature type="region of interest" description="Disordered" evidence="1">
    <location>
        <begin position="109"/>
        <end position="131"/>
    </location>
</feature>
<keyword evidence="3" id="KW-1185">Reference proteome</keyword>
<protein>
    <submittedName>
        <fullName evidence="2">Uncharacterized protein</fullName>
    </submittedName>
</protein>
<feature type="compositionally biased region" description="Low complexity" evidence="1">
    <location>
        <begin position="68"/>
        <end position="78"/>
    </location>
</feature>
<organism evidence="2 3">
    <name type="scientific">Kibdelosporangium phytohabitans</name>
    <dbReference type="NCBI Taxonomy" id="860235"/>
    <lineage>
        <taxon>Bacteria</taxon>
        <taxon>Bacillati</taxon>
        <taxon>Actinomycetota</taxon>
        <taxon>Actinomycetes</taxon>
        <taxon>Pseudonocardiales</taxon>
        <taxon>Pseudonocardiaceae</taxon>
        <taxon>Kibdelosporangium</taxon>
    </lineage>
</organism>
<name>A0A0N9HQB0_9PSEU</name>
<dbReference type="OrthoDB" id="9960268at2"/>
<dbReference type="KEGG" id="kphy:AOZ06_07910"/>
<feature type="region of interest" description="Disordered" evidence="1">
    <location>
        <begin position="65"/>
        <end position="95"/>
    </location>
</feature>
<dbReference type="AlphaFoldDB" id="A0A0N9HQB0"/>
<sequence>MIADLLMLGLSIGWVPAIWIAQAICDWWTEPSRVFLRKIWRADRAEQLHHLLIRGSAAGWTACVETRPSPGSSSPGEGATTFAPGTLPPPPGADTLPAVQLIPAYGGQAKTPVGVGAPPDPAPTGLTRSTA</sequence>
<reference evidence="2 3" key="1">
    <citation type="submission" date="2015-07" db="EMBL/GenBank/DDBJ databases">
        <title>Genome sequencing of Kibdelosporangium phytohabitans.</title>
        <authorList>
            <person name="Qin S."/>
            <person name="Xing K."/>
        </authorList>
    </citation>
    <scope>NUCLEOTIDE SEQUENCE [LARGE SCALE GENOMIC DNA]</scope>
    <source>
        <strain evidence="2 3">KLBMP1111</strain>
    </source>
</reference>
<dbReference type="STRING" id="860235.AOZ06_07910"/>
<evidence type="ECO:0000313" key="3">
    <source>
        <dbReference type="Proteomes" id="UP000063699"/>
    </source>
</evidence>
<evidence type="ECO:0000313" key="2">
    <source>
        <dbReference type="EMBL" id="ALG06867.1"/>
    </source>
</evidence>
<proteinExistence type="predicted"/>
<dbReference type="EMBL" id="CP012752">
    <property type="protein sequence ID" value="ALG06867.1"/>
    <property type="molecule type" value="Genomic_DNA"/>
</dbReference>
<dbReference type="RefSeq" id="WP_054288839.1">
    <property type="nucleotide sequence ID" value="NZ_CP012752.1"/>
</dbReference>
<dbReference type="Proteomes" id="UP000063699">
    <property type="component" value="Chromosome"/>
</dbReference>
<evidence type="ECO:0000256" key="1">
    <source>
        <dbReference type="SAM" id="MobiDB-lite"/>
    </source>
</evidence>
<gene>
    <name evidence="2" type="ORF">AOZ06_07910</name>
</gene>